<dbReference type="AlphaFoldDB" id="Q6BSA3"/>
<dbReference type="VEuPathDB" id="FungiDB:DEHA2D10384g"/>
<dbReference type="eggNOG" id="KOG4653">
    <property type="taxonomic scope" value="Eukaryota"/>
</dbReference>
<evidence type="ECO:0000313" key="6">
    <source>
        <dbReference type="EMBL" id="CAG87071.2"/>
    </source>
</evidence>
<dbReference type="InterPro" id="IPR011989">
    <property type="entry name" value="ARM-like"/>
</dbReference>
<dbReference type="PANTHER" id="PTHR20959">
    <property type="entry name" value="TRANSPORT AND GOLGI ORGANIZATION PROTEIN 6 FAMILY MEMBER"/>
    <property type="match status" value="1"/>
</dbReference>
<feature type="domain" description="RNA polymerase II assembly factor Rtp1 C-terminal" evidence="4">
    <location>
        <begin position="756"/>
        <end position="864"/>
    </location>
</feature>
<dbReference type="Gene3D" id="1.25.10.10">
    <property type="entry name" value="Leucine-rich Repeat Variant"/>
    <property type="match status" value="1"/>
</dbReference>
<dbReference type="GO" id="GO:0009306">
    <property type="term" value="P:protein secretion"/>
    <property type="evidence" value="ECO:0007669"/>
    <property type="project" value="TreeGrafter"/>
</dbReference>
<gene>
    <name evidence="6" type="ordered locus">DEHA2D10384g</name>
</gene>
<dbReference type="Pfam" id="PF10304">
    <property type="entry name" value="RTP1_C2"/>
    <property type="match status" value="1"/>
</dbReference>
<feature type="region of interest" description="Disordered" evidence="2">
    <location>
        <begin position="1"/>
        <end position="53"/>
    </location>
</feature>
<dbReference type="Pfam" id="PF10363">
    <property type="entry name" value="RTP1_C1"/>
    <property type="match status" value="1"/>
</dbReference>
<dbReference type="FunCoup" id="Q6BSA3">
    <property type="interactions" value="98"/>
</dbReference>
<dbReference type="HOGENOM" id="CLU_006300_1_0_1"/>
<dbReference type="SUPFAM" id="SSF48371">
    <property type="entry name" value="ARM repeat"/>
    <property type="match status" value="1"/>
</dbReference>
<proteinExistence type="inferred from homology"/>
<comment type="similarity">
    <text evidence="1">Belongs to the Tango6 family.</text>
</comment>
<sequence>MAPKIEEIPSIKEETKPKKNPFAPKTKKTTIRREAKDVYGANEPRKGLHTPQYQSKSPIDILFAEIEEKLRGSVEDITIDILYERIIGDEITESGNKEFLRRYKVIERMLNYLIQIQELSEANSRISDDKNLIKISLHDIKTFSKLVNLILEHGIYPALNLFRIGVPFEKRLLNDFSKNKKPRIIHKLPVNPDQTSTSKKYEYNEILLTLVYSKFMEVFSVDSDVKNLLIKGTGFSDFLTVAISLITVPYFNEEKKKMYLTEYDTTISTMPETYELFQTYTLLLTTPSPSFFKQFVMSKLQTLHYDAPRKDGLLTLVEFVLGLRENDEVNVEKFDHVANVVLTKPKSISTVEYFTNIGSQCYDLLVLINRPVVTSCIGYVLEKLWDKNKLVVRDFILKKIWQNFNPDNNSDSEVLVSEAQLNNNVNVLISLTKKGLSSDLLSALFNPILLPIWSYYVFLRKQSKSADVIMSVLVGYFTVMKDLSDLDDGVFGLDSIAKNILFDEGESWKYEMGKNDLVEIVRKKQEFVSDADSKDNKINKFLSNLDSSCEYFTDLLSDIDDDLISKLFINILKRWFRINSSSSILGNDSSENPFFMLVDLRLLESIGSKFKESLAKTPFEMLEIVKNILMLQEKGNQNDTAEKLDLVVGTIDSADEDSDDEEDFDNDNELLSQSFPVVLELLSAILSESSSTNLDEACHKLLKEIAKLLENVKNNPSNLSLSVINGSKSLHDRIKLLLEGEKPPISTKDLHSKTLARAVTSLNDPLVPIRAHGLFLLRQLVESRSEVISLDFVINLHLIQLKDPEPFIYLNVIKGLQCLIEWDETEVLRILTSIYVNEKNDTDIDERLKIGEVLLRYIESSNELFSGESARIIADSTLHLIRRPFSDSDKEDDRLRMSAMSLLGTCCKVNPIGIIDSLEDALSCAIGILQLETNKDSAIMRRTAVVLIHDLILGTSNSERVEFPNEYREKVVNTLKYVLETDNDLLVREQAQIVLDTIDELVQLAMSLLETDDNYKHLKIT</sequence>
<feature type="domain" description="TANGO6 HEAT repeat" evidence="5">
    <location>
        <begin position="310"/>
        <end position="463"/>
    </location>
</feature>
<dbReference type="KEGG" id="dha:DEHA2D10384g"/>
<organism evidence="6 7">
    <name type="scientific">Debaryomyces hansenii (strain ATCC 36239 / CBS 767 / BCRC 21394 / JCM 1990 / NBRC 0083 / IGC 2968)</name>
    <name type="common">Yeast</name>
    <name type="synonym">Torulaspora hansenii</name>
    <dbReference type="NCBI Taxonomy" id="284592"/>
    <lineage>
        <taxon>Eukaryota</taxon>
        <taxon>Fungi</taxon>
        <taxon>Dikarya</taxon>
        <taxon>Ascomycota</taxon>
        <taxon>Saccharomycotina</taxon>
        <taxon>Pichiomycetes</taxon>
        <taxon>Debaryomycetaceae</taxon>
        <taxon>Debaryomyces</taxon>
    </lineage>
</organism>
<dbReference type="InterPro" id="IPR019414">
    <property type="entry name" value="Rtp1_C2"/>
</dbReference>
<feature type="compositionally biased region" description="Basic and acidic residues" evidence="2">
    <location>
        <begin position="1"/>
        <end position="17"/>
    </location>
</feature>
<dbReference type="EMBL" id="CR382136">
    <property type="protein sequence ID" value="CAG87071.2"/>
    <property type="molecule type" value="Genomic_DNA"/>
</dbReference>
<evidence type="ECO:0000256" key="1">
    <source>
        <dbReference type="ARBA" id="ARBA00005724"/>
    </source>
</evidence>
<dbReference type="Proteomes" id="UP000000599">
    <property type="component" value="Chromosome D"/>
</dbReference>
<dbReference type="RefSeq" id="XP_458917.2">
    <property type="nucleotide sequence ID" value="XM_458917.1"/>
</dbReference>
<protein>
    <submittedName>
        <fullName evidence="6">DEHA2D10384p</fullName>
    </submittedName>
</protein>
<dbReference type="InParanoid" id="Q6BSA3"/>
<dbReference type="GeneID" id="2901157"/>
<reference evidence="6 7" key="1">
    <citation type="journal article" date="2004" name="Nature">
        <title>Genome evolution in yeasts.</title>
        <authorList>
            <consortium name="Genolevures"/>
            <person name="Dujon B."/>
            <person name="Sherman D."/>
            <person name="Fischer G."/>
            <person name="Durrens P."/>
            <person name="Casaregola S."/>
            <person name="Lafontaine I."/>
            <person name="de Montigny J."/>
            <person name="Marck C."/>
            <person name="Neuveglise C."/>
            <person name="Talla E."/>
            <person name="Goffard N."/>
            <person name="Frangeul L."/>
            <person name="Aigle M."/>
            <person name="Anthouard V."/>
            <person name="Babour A."/>
            <person name="Barbe V."/>
            <person name="Barnay S."/>
            <person name="Blanchin S."/>
            <person name="Beckerich J.M."/>
            <person name="Beyne E."/>
            <person name="Bleykasten C."/>
            <person name="Boisrame A."/>
            <person name="Boyer J."/>
            <person name="Cattolico L."/>
            <person name="Confanioleri F."/>
            <person name="de Daruvar A."/>
            <person name="Despons L."/>
            <person name="Fabre E."/>
            <person name="Fairhead C."/>
            <person name="Ferry-Dumazet H."/>
            <person name="Groppi A."/>
            <person name="Hantraye F."/>
            <person name="Hennequin C."/>
            <person name="Jauniaux N."/>
            <person name="Joyet P."/>
            <person name="Kachouri R."/>
            <person name="Kerrest A."/>
            <person name="Koszul R."/>
            <person name="Lemaire M."/>
            <person name="Lesur I."/>
            <person name="Ma L."/>
            <person name="Muller H."/>
            <person name="Nicaud J.M."/>
            <person name="Nikolski M."/>
            <person name="Oztas S."/>
            <person name="Ozier-Kalogeropoulos O."/>
            <person name="Pellenz S."/>
            <person name="Potier S."/>
            <person name="Richard G.F."/>
            <person name="Straub M.L."/>
            <person name="Suleau A."/>
            <person name="Swennene D."/>
            <person name="Tekaia F."/>
            <person name="Wesolowski-Louvel M."/>
            <person name="Westhof E."/>
            <person name="Wirth B."/>
            <person name="Zeniou-Meyer M."/>
            <person name="Zivanovic I."/>
            <person name="Bolotin-Fukuhara M."/>
            <person name="Thierry A."/>
            <person name="Bouchier C."/>
            <person name="Caudron B."/>
            <person name="Scarpelli C."/>
            <person name="Gaillardin C."/>
            <person name="Weissenbach J."/>
            <person name="Wincker P."/>
            <person name="Souciet J.L."/>
        </authorList>
    </citation>
    <scope>NUCLEOTIDE SEQUENCE [LARGE SCALE GENOMIC DNA]</scope>
    <source>
        <strain evidence="7">ATCC 36239 / CBS 767 / BCRC 21394 / JCM 1990 / NBRC 0083 / IGC 2968</strain>
    </source>
</reference>
<keyword evidence="7" id="KW-1185">Reference proteome</keyword>
<feature type="domain" description="RNA polymerase II assembly factor Rtp1 C-terminal" evidence="3">
    <location>
        <begin position="967"/>
        <end position="1000"/>
    </location>
</feature>
<dbReference type="InterPro" id="IPR039600">
    <property type="entry name" value="TANGO6/Rtp1"/>
</dbReference>
<evidence type="ECO:0000259" key="3">
    <source>
        <dbReference type="Pfam" id="PF10304"/>
    </source>
</evidence>
<dbReference type="OrthoDB" id="39591at2759"/>
<name>Q6BSA3_DEBHA</name>
<dbReference type="InterPro" id="IPR016024">
    <property type="entry name" value="ARM-type_fold"/>
</dbReference>
<dbReference type="PANTHER" id="PTHR20959:SF1">
    <property type="entry name" value="TRANSPORT AND GOLGI ORGANIZATION PROTEIN 6 HOMOLOG"/>
    <property type="match status" value="1"/>
</dbReference>
<dbReference type="Pfam" id="PF23565">
    <property type="entry name" value="ARM_TANGO6"/>
    <property type="match status" value="1"/>
</dbReference>
<evidence type="ECO:0000313" key="7">
    <source>
        <dbReference type="Proteomes" id="UP000000599"/>
    </source>
</evidence>
<evidence type="ECO:0000256" key="2">
    <source>
        <dbReference type="SAM" id="MobiDB-lite"/>
    </source>
</evidence>
<accession>Q6BSA3</accession>
<dbReference type="OMA" id="KRAYGAP"/>
<evidence type="ECO:0000259" key="4">
    <source>
        <dbReference type="Pfam" id="PF10363"/>
    </source>
</evidence>
<dbReference type="InterPro" id="IPR057407">
    <property type="entry name" value="HEAT_TANGO6"/>
</dbReference>
<dbReference type="InterPro" id="IPR019451">
    <property type="entry name" value="Rtp1_C1"/>
</dbReference>
<evidence type="ECO:0000259" key="5">
    <source>
        <dbReference type="Pfam" id="PF23565"/>
    </source>
</evidence>